<proteinExistence type="predicted"/>
<protein>
    <submittedName>
        <fullName evidence="1">Uncharacterized protein</fullName>
    </submittedName>
</protein>
<reference evidence="2" key="1">
    <citation type="submission" date="2016-04" db="EMBL/GenBank/DDBJ databases">
        <title>Complete Genome Sequences of Twelve Strains of a Stable Defined Moderately Diverse Mouse Microbiota 2 (sDMDMm2).</title>
        <authorList>
            <person name="Uchimura Y."/>
            <person name="Wyss M."/>
            <person name="Brugiroux S."/>
            <person name="Limenitakis J.P."/>
            <person name="Stecher B."/>
            <person name="McCoy K.D."/>
            <person name="Macpherson A.J."/>
        </authorList>
    </citation>
    <scope>NUCLEOTIDE SEQUENCE [LARGE SCALE GENOMIC DNA]</scope>
    <source>
        <strain evidence="2">I48</strain>
    </source>
</reference>
<accession>A0A1V0QD70</accession>
<keyword evidence="2" id="KW-1185">Reference proteome</keyword>
<dbReference type="EMBL" id="CP015401">
    <property type="protein sequence ID" value="ARE60486.1"/>
    <property type="molecule type" value="Genomic_DNA"/>
</dbReference>
<evidence type="ECO:0000313" key="1">
    <source>
        <dbReference type="EMBL" id="ARE60486.1"/>
    </source>
</evidence>
<gene>
    <name evidence="1" type="ORF">A4V03_20390</name>
</gene>
<name>A0A1V0QD70_9BACE</name>
<evidence type="ECO:0000313" key="2">
    <source>
        <dbReference type="Proteomes" id="UP000092631"/>
    </source>
</evidence>
<organism evidence="1 2">
    <name type="scientific">Bacteroides caecimuris</name>
    <dbReference type="NCBI Taxonomy" id="1796613"/>
    <lineage>
        <taxon>Bacteria</taxon>
        <taxon>Pseudomonadati</taxon>
        <taxon>Bacteroidota</taxon>
        <taxon>Bacteroidia</taxon>
        <taxon>Bacteroidales</taxon>
        <taxon>Bacteroidaceae</taxon>
        <taxon>Bacteroides</taxon>
    </lineage>
</organism>
<dbReference type="KEGG" id="bcae:A4V03_20390"/>
<dbReference type="AlphaFoldDB" id="A0A1V0QD70"/>
<dbReference type="Proteomes" id="UP000092631">
    <property type="component" value="Chromosome"/>
</dbReference>
<sequence length="60" mass="7023">MTIIKSGKGELQLSEKMVNTTRRVEIWHFLRICFRPRLPSSMFSQSALRGKIQPFSKLNE</sequence>